<dbReference type="Pfam" id="PF07591">
    <property type="entry name" value="PT-HINT"/>
    <property type="match status" value="1"/>
</dbReference>
<evidence type="ECO:0000313" key="2">
    <source>
        <dbReference type="EMBL" id="TGL65928.1"/>
    </source>
</evidence>
<comment type="caution">
    <text evidence="2">The sequence shown here is derived from an EMBL/GenBank/DDBJ whole genome shotgun (WGS) entry which is preliminary data.</text>
</comment>
<keyword evidence="3" id="KW-1185">Reference proteome</keyword>
<dbReference type="SUPFAM" id="SSF51294">
    <property type="entry name" value="Hedgehog/intein (Hint) domain"/>
    <property type="match status" value="1"/>
</dbReference>
<dbReference type="Proteomes" id="UP000297762">
    <property type="component" value="Unassembled WGS sequence"/>
</dbReference>
<dbReference type="InterPro" id="IPR003587">
    <property type="entry name" value="Hint_dom_N"/>
</dbReference>
<dbReference type="InterPro" id="IPR036844">
    <property type="entry name" value="Hint_dom_sf"/>
</dbReference>
<gene>
    <name evidence="2" type="ORF">EHQ64_00355</name>
</gene>
<dbReference type="OrthoDB" id="346148at2"/>
<accession>A0A4V3JSI8</accession>
<dbReference type="EMBL" id="RQGF01000003">
    <property type="protein sequence ID" value="TGL65928.1"/>
    <property type="molecule type" value="Genomic_DNA"/>
</dbReference>
<name>A0A4V3JSI8_9LEPT</name>
<evidence type="ECO:0000259" key="1">
    <source>
        <dbReference type="SMART" id="SM00306"/>
    </source>
</evidence>
<proteinExistence type="predicted"/>
<dbReference type="RefSeq" id="WP_135647458.1">
    <property type="nucleotide sequence ID" value="NZ_RQGF01000003.1"/>
</dbReference>
<sequence>MAKVAQASQGAVRALLSDPRYLSASSDDKKAMEQNALNSGYLVGPTEGGVFGDWHFNQYYTTLKLKSKYDEIEAKGKEFNSDGFASGVGTVIGGYANVFAKGAIYVAGAATAYVLASYGQTGLASNVMKKADNVANSFDFRKDTTAFFHKNKETIDAVAAVAAVMTGPAGMIAFAAYKAVEGAYDGGVLGVLAGAANIGNAYLMGMSGGAVSYETSYSYKDGFGVSVGGGYKLADGLAIGGSIAWNDRSGDFNGSIGLQNRFDTSGRLTGNLGISFNQDGFAGIDAGLGIGLGTKANGNYAGSLNLGLNYDNTNGFGQSAGLSENTNKYLPQSSLDYNHTAWGGNTYSVTTPSVAGATGTLSYNDITRGYTSSINVNGATAITYDSISGQAQYNKGFFGDLGKAQALAMGGMTEEEYDDYIKVKTAKARALEEGKEQFASDWKQKHPDDVNLSTEQILLKNAEEMRALGLKKDGSRIGLYENTSGWLYDKLMSGGSSDSLGYIDSDGKFRANVCFVAGTPVHTKEGIRPIETIKAGDVVFTKSDITGDLEFKRVKQTFIREADTIYKVVFADGTILETTWNHQFRRLKPKEKRKNFEIENSEWKQAKDLQSGDITLTVNGETLEIESVLVEDRSETVYNFEVEDFHTYFVSEVGVWVHNDDNYEKYSNTRAVHDEIESKLDVRNHVADTVTGGIVDAILGTTKEIGKALYSGAKGALGILGIVLEVGSEAYAMQKKLKEIVETKDTKDAIRLMDDLLMREEKKAKREFNDVNGGLDALIKKRKGFLDSVEGKTTYDTTVGDLADTNINKNLIDHNKEVAYQTIKLNDDVQERNSFNNSYYEKMKLFDQARTFGENGDYSSMLRVSEKALMYRGHSDGYAEMESIKNFQTTKVAGQFGYQALSEPASKFSIYTLNPTLPGIQKAYLDYMDTREQNIQNTKKTRCQDRTYNGGYYVVPVCYSY</sequence>
<feature type="domain" description="Hint" evidence="1">
    <location>
        <begin position="512"/>
        <end position="619"/>
    </location>
</feature>
<protein>
    <recommendedName>
        <fullName evidence="1">Hint domain-containing protein</fullName>
    </recommendedName>
</protein>
<evidence type="ECO:0000313" key="3">
    <source>
        <dbReference type="Proteomes" id="UP000297762"/>
    </source>
</evidence>
<dbReference type="SMART" id="SM00306">
    <property type="entry name" value="HintN"/>
    <property type="match status" value="1"/>
</dbReference>
<reference evidence="2" key="1">
    <citation type="journal article" date="2019" name="PLoS Negl. Trop. Dis.">
        <title>Revisiting the worldwide diversity of Leptospira species in the environment.</title>
        <authorList>
            <person name="Vincent A.T."/>
            <person name="Schiettekatte O."/>
            <person name="Bourhy P."/>
            <person name="Veyrier F.J."/>
            <person name="Picardeau M."/>
        </authorList>
    </citation>
    <scope>NUCLEOTIDE SEQUENCE [LARGE SCALE GENOMIC DNA]</scope>
    <source>
        <strain evidence="2">201702455</strain>
    </source>
</reference>
<dbReference type="Gene3D" id="2.170.16.10">
    <property type="entry name" value="Hedgehog/Intein (Hint) domain"/>
    <property type="match status" value="1"/>
</dbReference>
<dbReference type="AlphaFoldDB" id="A0A4V3JSI8"/>
<dbReference type="CDD" id="cd00081">
    <property type="entry name" value="Hint"/>
    <property type="match status" value="1"/>
</dbReference>
<organism evidence="2 3">
    <name type="scientific">Leptospira sarikeiensis</name>
    <dbReference type="NCBI Taxonomy" id="2484943"/>
    <lineage>
        <taxon>Bacteria</taxon>
        <taxon>Pseudomonadati</taxon>
        <taxon>Spirochaetota</taxon>
        <taxon>Spirochaetia</taxon>
        <taxon>Leptospirales</taxon>
        <taxon>Leptospiraceae</taxon>
        <taxon>Leptospira</taxon>
    </lineage>
</organism>